<name>A0A369WSY6_9GAMM</name>
<dbReference type="Proteomes" id="UP000253769">
    <property type="component" value="Unassembled WGS sequence"/>
</dbReference>
<gene>
    <name evidence="2" type="ORF">DV711_04175</name>
</gene>
<feature type="domain" description="GAF" evidence="1">
    <location>
        <begin position="36"/>
        <end position="188"/>
    </location>
</feature>
<dbReference type="AlphaFoldDB" id="A0A369WSY6"/>
<evidence type="ECO:0000313" key="3">
    <source>
        <dbReference type="Proteomes" id="UP000253769"/>
    </source>
</evidence>
<evidence type="ECO:0000313" key="2">
    <source>
        <dbReference type="EMBL" id="RDE24787.1"/>
    </source>
</evidence>
<dbReference type="OrthoDB" id="6116130at2"/>
<comment type="caution">
    <text evidence="2">The sequence shown here is derived from an EMBL/GenBank/DDBJ whole genome shotgun (WGS) entry which is preliminary data.</text>
</comment>
<dbReference type="Pfam" id="PF01590">
    <property type="entry name" value="GAF"/>
    <property type="match status" value="1"/>
</dbReference>
<protein>
    <submittedName>
        <fullName evidence="2">GAF domain-containing protein</fullName>
    </submittedName>
</protein>
<sequence length="264" mass="28544">MEYSSNVEKKIPKEFEVTGFITELVGLSSYLEQQDSLEASLRELTGMVSHLLRVSNCSIMLLNGEEDKASPRLRVLAHHGCLPEEAYDEPVDMDRSISGKVVGSGEALVVSEIFDSPFAVAARRPSESGDGGFISCPLLIKDKVVGVLNVSTPMDGRTLGHDDLEAVTIVALLVSKSIQVLQLNSLLQSNFIQLALSREIQMNPSHTVMQIANNGDKMAKVLAKSFFIEMRNAGFSSDHIVKSATEIISLLSSDISESGSSASK</sequence>
<dbReference type="InterPro" id="IPR029016">
    <property type="entry name" value="GAF-like_dom_sf"/>
</dbReference>
<accession>A0A369WSY6</accession>
<dbReference type="SUPFAM" id="SSF55781">
    <property type="entry name" value="GAF domain-like"/>
    <property type="match status" value="1"/>
</dbReference>
<evidence type="ECO:0000259" key="1">
    <source>
        <dbReference type="SMART" id="SM00065"/>
    </source>
</evidence>
<proteinExistence type="predicted"/>
<organism evidence="2 3">
    <name type="scientific">Motiliproteus coralliicola</name>
    <dbReference type="NCBI Taxonomy" id="2283196"/>
    <lineage>
        <taxon>Bacteria</taxon>
        <taxon>Pseudomonadati</taxon>
        <taxon>Pseudomonadota</taxon>
        <taxon>Gammaproteobacteria</taxon>
        <taxon>Oceanospirillales</taxon>
        <taxon>Oceanospirillaceae</taxon>
        <taxon>Motiliproteus</taxon>
    </lineage>
</organism>
<dbReference type="EMBL" id="QQOH01000001">
    <property type="protein sequence ID" value="RDE24787.1"/>
    <property type="molecule type" value="Genomic_DNA"/>
</dbReference>
<dbReference type="InterPro" id="IPR003018">
    <property type="entry name" value="GAF"/>
</dbReference>
<dbReference type="Gene3D" id="3.30.450.40">
    <property type="match status" value="1"/>
</dbReference>
<reference evidence="2 3" key="1">
    <citation type="submission" date="2018-07" db="EMBL/GenBank/DDBJ databases">
        <title>Motiliproteus coralliicola sp. nov., a bacterium isolated from Coral.</title>
        <authorList>
            <person name="Wang G."/>
        </authorList>
    </citation>
    <scope>NUCLEOTIDE SEQUENCE [LARGE SCALE GENOMIC DNA]</scope>
    <source>
        <strain evidence="2 3">C34</strain>
    </source>
</reference>
<keyword evidence="3" id="KW-1185">Reference proteome</keyword>
<dbReference type="SMART" id="SM00065">
    <property type="entry name" value="GAF"/>
    <property type="match status" value="1"/>
</dbReference>
<dbReference type="RefSeq" id="WP_114694378.1">
    <property type="nucleotide sequence ID" value="NZ_QQOH01000001.1"/>
</dbReference>